<dbReference type="GO" id="GO:0006935">
    <property type="term" value="P:chemotaxis"/>
    <property type="evidence" value="ECO:0007669"/>
    <property type="project" value="InterPro"/>
</dbReference>
<dbReference type="AlphaFoldDB" id="A0A839T888"/>
<evidence type="ECO:0000313" key="7">
    <source>
        <dbReference type="Proteomes" id="UP000549250"/>
    </source>
</evidence>
<dbReference type="GO" id="GO:0008984">
    <property type="term" value="F:protein-glutamate methylesterase activity"/>
    <property type="evidence" value="ECO:0007669"/>
    <property type="project" value="UniProtKB-EC"/>
</dbReference>
<dbReference type="EC" id="3.1.1.61" evidence="2"/>
<evidence type="ECO:0000256" key="3">
    <source>
        <dbReference type="ARBA" id="ARBA00048267"/>
    </source>
</evidence>
<evidence type="ECO:0000313" key="6">
    <source>
        <dbReference type="EMBL" id="MBB3103873.1"/>
    </source>
</evidence>
<evidence type="ECO:0000256" key="1">
    <source>
        <dbReference type="ARBA" id="ARBA00022801"/>
    </source>
</evidence>
<dbReference type="EMBL" id="JACHXI010000010">
    <property type="protein sequence ID" value="MBB3103873.1"/>
    <property type="molecule type" value="Genomic_DNA"/>
</dbReference>
<dbReference type="SUPFAM" id="SSF52738">
    <property type="entry name" value="Methylesterase CheB, C-terminal domain"/>
    <property type="match status" value="1"/>
</dbReference>
<evidence type="ECO:0000256" key="4">
    <source>
        <dbReference type="PROSITE-ProRule" id="PRU00050"/>
    </source>
</evidence>
<reference evidence="6 7" key="1">
    <citation type="submission" date="2020-08" db="EMBL/GenBank/DDBJ databases">
        <title>Genomic Encyclopedia of Type Strains, Phase III (KMG-III): the genomes of soil and plant-associated and newly described type strains.</title>
        <authorList>
            <person name="Whitman W."/>
        </authorList>
    </citation>
    <scope>NUCLEOTIDE SEQUENCE [LARGE SCALE GENOMIC DNA]</scope>
    <source>
        <strain evidence="6 7">CECT 4462</strain>
    </source>
</reference>
<proteinExistence type="predicted"/>
<keyword evidence="1" id="KW-0378">Hydrolase</keyword>
<feature type="domain" description="CheB-type methylesterase" evidence="5">
    <location>
        <begin position="148"/>
        <end position="316"/>
    </location>
</feature>
<keyword evidence="7" id="KW-1185">Reference proteome</keyword>
<accession>A0A839T888</accession>
<comment type="catalytic activity">
    <reaction evidence="3">
        <text>[protein]-L-glutamate 5-O-methyl ester + H2O = L-glutamyl-[protein] + methanol + H(+)</text>
        <dbReference type="Rhea" id="RHEA:23236"/>
        <dbReference type="Rhea" id="RHEA-COMP:10208"/>
        <dbReference type="Rhea" id="RHEA-COMP:10311"/>
        <dbReference type="ChEBI" id="CHEBI:15377"/>
        <dbReference type="ChEBI" id="CHEBI:15378"/>
        <dbReference type="ChEBI" id="CHEBI:17790"/>
        <dbReference type="ChEBI" id="CHEBI:29973"/>
        <dbReference type="ChEBI" id="CHEBI:82795"/>
        <dbReference type="EC" id="3.1.1.61"/>
    </reaction>
</comment>
<dbReference type="PANTHER" id="PTHR42872">
    <property type="entry name" value="PROTEIN-GLUTAMATE METHYLESTERASE/PROTEIN-GLUTAMINE GLUTAMINASE"/>
    <property type="match status" value="1"/>
</dbReference>
<comment type="caution">
    <text evidence="6">The sequence shown here is derived from an EMBL/GenBank/DDBJ whole genome shotgun (WGS) entry which is preliminary data.</text>
</comment>
<dbReference type="PANTHER" id="PTHR42872:SF6">
    <property type="entry name" value="PROTEIN-GLUTAMATE METHYLESTERASE_PROTEIN-GLUTAMINE GLUTAMINASE"/>
    <property type="match status" value="1"/>
</dbReference>
<dbReference type="Gene3D" id="3.40.50.180">
    <property type="entry name" value="Methylesterase CheB, C-terminal domain"/>
    <property type="match status" value="1"/>
</dbReference>
<dbReference type="Pfam" id="PF01339">
    <property type="entry name" value="CheB_methylest"/>
    <property type="match status" value="1"/>
</dbReference>
<dbReference type="PROSITE" id="PS50122">
    <property type="entry name" value="CHEB"/>
    <property type="match status" value="1"/>
</dbReference>
<protein>
    <recommendedName>
        <fullName evidence="2">protein-glutamate methylesterase</fullName>
        <ecNumber evidence="2">3.1.1.61</ecNumber>
    </recommendedName>
</protein>
<dbReference type="GO" id="GO:0000156">
    <property type="term" value="F:phosphorelay response regulator activity"/>
    <property type="evidence" value="ECO:0007669"/>
    <property type="project" value="InterPro"/>
</dbReference>
<organism evidence="6 7">
    <name type="scientific">Azomonas macrocytogenes</name>
    <name type="common">Azotobacter macrocytogenes</name>
    <dbReference type="NCBI Taxonomy" id="69962"/>
    <lineage>
        <taxon>Bacteria</taxon>
        <taxon>Pseudomonadati</taxon>
        <taxon>Pseudomonadota</taxon>
        <taxon>Gammaproteobacteria</taxon>
        <taxon>Pseudomonadales</taxon>
        <taxon>Pseudomonadaceae</taxon>
        <taxon>Azomonas</taxon>
    </lineage>
</organism>
<dbReference type="Proteomes" id="UP000549250">
    <property type="component" value="Unassembled WGS sequence"/>
</dbReference>
<comment type="caution">
    <text evidence="4">Lacks conserved residue(s) required for the propagation of feature annotation.</text>
</comment>
<evidence type="ECO:0000256" key="2">
    <source>
        <dbReference type="ARBA" id="ARBA00039140"/>
    </source>
</evidence>
<dbReference type="InterPro" id="IPR035909">
    <property type="entry name" value="CheB_C"/>
</dbReference>
<name>A0A839T888_AZOMA</name>
<dbReference type="GO" id="GO:0005737">
    <property type="term" value="C:cytoplasm"/>
    <property type="evidence" value="ECO:0007669"/>
    <property type="project" value="InterPro"/>
</dbReference>
<dbReference type="InterPro" id="IPR000673">
    <property type="entry name" value="Sig_transdc_resp-reg_Me-estase"/>
</dbReference>
<evidence type="ECO:0000259" key="5">
    <source>
        <dbReference type="PROSITE" id="PS50122"/>
    </source>
</evidence>
<dbReference type="RefSeq" id="WP_183166785.1">
    <property type="nucleotide sequence ID" value="NZ_JACHXI010000010.1"/>
</dbReference>
<sequence length="348" mass="37667">MREDACAARIAVIADTSLQRHTLQRVLDVNGYQVVLNRDPQRLEEADLSACQADLWLIDLTQIEDSLLIDTLLEKSVVPVLFGEGDAPRQQSDEYSQWERRLVGKLKRLVGDSSRAVGPSLKALFEDAGQPARLEIPPALSSKRLQFGQPAREVWLLAAAMGGPGAVKGFLDALPGGLPVAFLYAQHIDARFETLLSQAVGRHSQWHIGPARHGEKLRCGEMVVVPVAQELAFGKDGSMQLGGVAWPEPYSPSIERMMLNLAQQFGAHCGVIVFSGMGSDGSNAAAYVSRRGGKLWTQQADGCACPSLPESLREIGYGLFSASPPGLARALLEHLAEQAVSELEISHE</sequence>
<gene>
    <name evidence="6" type="ORF">FHR87_002283</name>
</gene>